<protein>
    <submittedName>
        <fullName evidence="1">Uncharacterized protein</fullName>
    </submittedName>
</protein>
<sequence length="48" mass="5505">MHDKLIFRLELLFICLSSGLLLSPLLKVSFAEFFPGKCTFGFLVFVCY</sequence>
<dbReference type="EMBL" id="GBXM01067010">
    <property type="protein sequence ID" value="JAH41567.1"/>
    <property type="molecule type" value="Transcribed_RNA"/>
</dbReference>
<name>A0A0E9SK07_ANGAN</name>
<reference evidence="1" key="1">
    <citation type="submission" date="2014-11" db="EMBL/GenBank/DDBJ databases">
        <authorList>
            <person name="Amaro Gonzalez C."/>
        </authorList>
    </citation>
    <scope>NUCLEOTIDE SEQUENCE</scope>
</reference>
<accession>A0A0E9SK07</accession>
<dbReference type="AlphaFoldDB" id="A0A0E9SK07"/>
<organism evidence="1">
    <name type="scientific">Anguilla anguilla</name>
    <name type="common">European freshwater eel</name>
    <name type="synonym">Muraena anguilla</name>
    <dbReference type="NCBI Taxonomy" id="7936"/>
    <lineage>
        <taxon>Eukaryota</taxon>
        <taxon>Metazoa</taxon>
        <taxon>Chordata</taxon>
        <taxon>Craniata</taxon>
        <taxon>Vertebrata</taxon>
        <taxon>Euteleostomi</taxon>
        <taxon>Actinopterygii</taxon>
        <taxon>Neopterygii</taxon>
        <taxon>Teleostei</taxon>
        <taxon>Anguilliformes</taxon>
        <taxon>Anguillidae</taxon>
        <taxon>Anguilla</taxon>
    </lineage>
</organism>
<reference evidence="1" key="2">
    <citation type="journal article" date="2015" name="Fish Shellfish Immunol.">
        <title>Early steps in the European eel (Anguilla anguilla)-Vibrio vulnificus interaction in the gills: Role of the RtxA13 toxin.</title>
        <authorList>
            <person name="Callol A."/>
            <person name="Pajuelo D."/>
            <person name="Ebbesson L."/>
            <person name="Teles M."/>
            <person name="MacKenzie S."/>
            <person name="Amaro C."/>
        </authorList>
    </citation>
    <scope>NUCLEOTIDE SEQUENCE</scope>
</reference>
<proteinExistence type="predicted"/>
<evidence type="ECO:0000313" key="1">
    <source>
        <dbReference type="EMBL" id="JAH41567.1"/>
    </source>
</evidence>